<proteinExistence type="predicted"/>
<dbReference type="InterPro" id="IPR000905">
    <property type="entry name" value="Gcp-like_dom"/>
</dbReference>
<keyword evidence="4" id="KW-1185">Reference proteome</keyword>
<protein>
    <submittedName>
        <fullName evidence="3">tRNA (Adenosine(37)-N6)-threonylcarbamoyltransferase complex dimerization subunit type 1 TsaB</fullName>
    </submittedName>
</protein>
<dbReference type="EMBL" id="NMVO01000013">
    <property type="protein sequence ID" value="OYO13415.1"/>
    <property type="molecule type" value="Genomic_DNA"/>
</dbReference>
<dbReference type="GO" id="GO:0002949">
    <property type="term" value="P:tRNA threonylcarbamoyladenosine modification"/>
    <property type="evidence" value="ECO:0007669"/>
    <property type="project" value="InterPro"/>
</dbReference>
<dbReference type="PANTHER" id="PTHR11735:SF11">
    <property type="entry name" value="TRNA THREONYLCARBAMOYLADENOSINE BIOSYNTHESIS PROTEIN TSAB"/>
    <property type="match status" value="1"/>
</dbReference>
<dbReference type="InterPro" id="IPR043129">
    <property type="entry name" value="ATPase_NBD"/>
</dbReference>
<dbReference type="GO" id="GO:0016740">
    <property type="term" value="F:transferase activity"/>
    <property type="evidence" value="ECO:0007669"/>
    <property type="project" value="UniProtKB-KW"/>
</dbReference>
<comment type="caution">
    <text evidence="3">The sequence shown here is derived from an EMBL/GenBank/DDBJ whole genome shotgun (WGS) entry which is preliminary data.</text>
</comment>
<feature type="domain" description="Gcp-like" evidence="2">
    <location>
        <begin position="34"/>
        <end position="154"/>
    </location>
</feature>
<evidence type="ECO:0000313" key="4">
    <source>
        <dbReference type="Proteomes" id="UP000215896"/>
    </source>
</evidence>
<evidence type="ECO:0000259" key="2">
    <source>
        <dbReference type="Pfam" id="PF00814"/>
    </source>
</evidence>
<feature type="region of interest" description="Disordered" evidence="1">
    <location>
        <begin position="199"/>
        <end position="230"/>
    </location>
</feature>
<evidence type="ECO:0000313" key="3">
    <source>
        <dbReference type="EMBL" id="OYO13415.1"/>
    </source>
</evidence>
<dbReference type="OrthoDB" id="9809995at2"/>
<dbReference type="SUPFAM" id="SSF53067">
    <property type="entry name" value="Actin-like ATPase domain"/>
    <property type="match status" value="2"/>
</dbReference>
<dbReference type="NCBIfam" id="TIGR03725">
    <property type="entry name" value="T6A_YeaZ"/>
    <property type="match status" value="1"/>
</dbReference>
<dbReference type="AlphaFoldDB" id="A0A255GC68"/>
<evidence type="ECO:0000256" key="1">
    <source>
        <dbReference type="SAM" id="MobiDB-lite"/>
    </source>
</evidence>
<sequence>MTENRVLGIDTATDVRVGVAVDGEIVARAELADSRQHVEQLTPLIAAALAEAGLRPAELDLVCVGLGPGPFTGLRVGIAAAQVLAAVNDIGLHGVCSLDVLAAQAVRTPGFSAPEGFLAVTDARRKEVYWAAYAPDGTRREGPSVNAPTDLPALPVVGPGAVLVTGEPGPIDHLDAGLLAALNTGLPAAGTEPLYLRRPDAAVATRRKSALPTNRPRLRGRRPEGQQAPR</sequence>
<accession>A0A255GC68</accession>
<dbReference type="GO" id="GO:0005829">
    <property type="term" value="C:cytosol"/>
    <property type="evidence" value="ECO:0007669"/>
    <property type="project" value="TreeGrafter"/>
</dbReference>
<dbReference type="Gene3D" id="3.30.420.40">
    <property type="match status" value="1"/>
</dbReference>
<dbReference type="Proteomes" id="UP000215896">
    <property type="component" value="Unassembled WGS sequence"/>
</dbReference>
<reference evidence="3 4" key="1">
    <citation type="submission" date="2017-07" db="EMBL/GenBank/DDBJ databases">
        <title>Draft whole genome sequences of clinical Proprionibacteriaceae strains.</title>
        <authorList>
            <person name="Bernier A.-M."/>
            <person name="Bernard K."/>
            <person name="Domingo M.-C."/>
        </authorList>
    </citation>
    <scope>NUCLEOTIDE SEQUENCE [LARGE SCALE GENOMIC DNA]</scope>
    <source>
        <strain evidence="3 4">NML 030167</strain>
    </source>
</reference>
<dbReference type="InterPro" id="IPR022496">
    <property type="entry name" value="T6A_TsaB"/>
</dbReference>
<gene>
    <name evidence="3" type="primary">tsaB</name>
    <name evidence="3" type="ORF">CGZ94_10565</name>
</gene>
<name>A0A255GC68_9ACTN</name>
<dbReference type="Pfam" id="PF00814">
    <property type="entry name" value="TsaD"/>
    <property type="match status" value="1"/>
</dbReference>
<dbReference type="RefSeq" id="WP_094405596.1">
    <property type="nucleotide sequence ID" value="NZ_NMVN01000013.1"/>
</dbReference>
<dbReference type="CDD" id="cd24032">
    <property type="entry name" value="ASKHA_NBD_TsaB"/>
    <property type="match status" value="1"/>
</dbReference>
<organism evidence="3 4">
    <name type="scientific">Enemella evansiae</name>
    <dbReference type="NCBI Taxonomy" id="2016499"/>
    <lineage>
        <taxon>Bacteria</taxon>
        <taxon>Bacillati</taxon>
        <taxon>Actinomycetota</taxon>
        <taxon>Actinomycetes</taxon>
        <taxon>Propionibacteriales</taxon>
        <taxon>Propionibacteriaceae</taxon>
        <taxon>Enemella</taxon>
    </lineage>
</organism>
<dbReference type="PANTHER" id="PTHR11735">
    <property type="entry name" value="TRNA N6-ADENOSINE THREONYLCARBAMOYLTRANSFERASE"/>
    <property type="match status" value="1"/>
</dbReference>
<keyword evidence="3" id="KW-0808">Transferase</keyword>